<dbReference type="InterPro" id="IPR002822">
    <property type="entry name" value="Ni_insertion"/>
</dbReference>
<dbReference type="HAMAP" id="MF_01074">
    <property type="entry name" value="LarC"/>
    <property type="match status" value="1"/>
</dbReference>
<dbReference type="Gene3D" id="3.30.70.1380">
    <property type="entry name" value="Transcriptional regulatory protein pf0864 domain like"/>
    <property type="match status" value="1"/>
</dbReference>
<dbReference type="GO" id="GO:0016829">
    <property type="term" value="F:lyase activity"/>
    <property type="evidence" value="ECO:0007669"/>
    <property type="project" value="UniProtKB-UniRule"/>
</dbReference>
<comment type="catalytic activity">
    <reaction evidence="2">
        <text>Ni(II)-pyridinium-3,5-bisthiocarboxylate mononucleotide = pyridinium-3,5-bisthiocarboxylate mononucleotide + Ni(2+)</text>
        <dbReference type="Rhea" id="RHEA:54784"/>
        <dbReference type="ChEBI" id="CHEBI:49786"/>
        <dbReference type="ChEBI" id="CHEBI:137372"/>
        <dbReference type="ChEBI" id="CHEBI:137373"/>
        <dbReference type="EC" id="4.99.1.12"/>
    </reaction>
</comment>
<evidence type="ECO:0000313" key="4">
    <source>
        <dbReference type="EMBL" id="MDV2911966.1"/>
    </source>
</evidence>
<dbReference type="GO" id="GO:0051604">
    <property type="term" value="P:protein maturation"/>
    <property type="evidence" value="ECO:0007669"/>
    <property type="project" value="UniProtKB-UniRule"/>
</dbReference>
<proteinExistence type="inferred from homology"/>
<dbReference type="Proteomes" id="UP001280415">
    <property type="component" value="Unassembled WGS sequence"/>
</dbReference>
<organism evidence="4 5">
    <name type="scientific">Pediococcus acidilactici</name>
    <dbReference type="NCBI Taxonomy" id="1254"/>
    <lineage>
        <taxon>Bacteria</taxon>
        <taxon>Bacillati</taxon>
        <taxon>Bacillota</taxon>
        <taxon>Bacilli</taxon>
        <taxon>Lactobacillales</taxon>
        <taxon>Lactobacillaceae</taxon>
        <taxon>Pediococcus</taxon>
        <taxon>Pediococcus acidilactici group</taxon>
    </lineage>
</organism>
<evidence type="ECO:0000256" key="1">
    <source>
        <dbReference type="ARBA" id="ARBA00022596"/>
    </source>
</evidence>
<evidence type="ECO:0000313" key="5">
    <source>
        <dbReference type="Proteomes" id="UP001280415"/>
    </source>
</evidence>
<dbReference type="PANTHER" id="PTHR36566:SF1">
    <property type="entry name" value="PYRIDINIUM-3,5-BISTHIOCARBOXYLIC ACID MONONUCLEOTIDE NICKEL INSERTION PROTEIN"/>
    <property type="match status" value="1"/>
</dbReference>
<feature type="compositionally biased region" description="Basic and acidic residues" evidence="3">
    <location>
        <begin position="75"/>
        <end position="88"/>
    </location>
</feature>
<comment type="similarity">
    <text evidence="2">Belongs to the LarC family.</text>
</comment>
<reference evidence="4" key="1">
    <citation type="journal article" date="2023" name="PeerJ">
        <title>Selection and evaluation of lactic acid bacteria from chicken feces in Thailand as potential probiotics.</title>
        <authorList>
            <person name="Khurajog B."/>
            <person name="Disastra Y."/>
            <person name="Lawwyne L.D."/>
            <person name="Sirichokchatchawan W."/>
            <person name="Niyomtham W."/>
            <person name="Yindee J."/>
            <person name="Hampson D.J."/>
            <person name="Prapasarakul N."/>
        </authorList>
    </citation>
    <scope>NUCLEOTIDE SEQUENCE</scope>
    <source>
        <strain evidence="4">BF14</strain>
    </source>
</reference>
<dbReference type="Pfam" id="PF01969">
    <property type="entry name" value="Ni_insertion"/>
    <property type="match status" value="1"/>
</dbReference>
<evidence type="ECO:0000256" key="2">
    <source>
        <dbReference type="HAMAP-Rule" id="MF_01074"/>
    </source>
</evidence>
<name>A0AAW8YQ44_PEDAC</name>
<dbReference type="PANTHER" id="PTHR36566">
    <property type="entry name" value="NICKEL INSERTION PROTEIN-RELATED"/>
    <property type="match status" value="1"/>
</dbReference>
<reference evidence="4" key="2">
    <citation type="submission" date="2023-10" db="EMBL/GenBank/DDBJ databases">
        <authorList>
            <person name="Khurajog B."/>
        </authorList>
    </citation>
    <scope>NUCLEOTIDE SEQUENCE</scope>
    <source>
        <strain evidence="4">BF14</strain>
    </source>
</reference>
<dbReference type="AlphaFoldDB" id="A0AAW8YQ44"/>
<feature type="region of interest" description="Disordered" evidence="3">
    <location>
        <begin position="75"/>
        <end position="96"/>
    </location>
</feature>
<accession>A0AAW8YQ44</accession>
<comment type="function">
    <text evidence="2">Involved in the biosynthesis of a nickel-pincer cofactor ((SCS)Ni(II) pincer complex). Binds Ni(2+), and functions in nickel delivery to pyridinium-3,5-bisthiocarboxylic acid mononucleotide (P2TMN), to form the mature cofactor. Is thus probably required for the activation of nickel-pincer cofactor-dependent enzymes.</text>
</comment>
<sequence length="422" mass="48066">MKALYLEPFSGLSGDMLNGLLLDLGGDLNEVKRQLADFPLSNYDLVVNKKAKSSIYGTDFDVQLHGQTKDMGIKGDFKQSSSKHEHSHEHHHHHGRGLTEILGLIDQSGLSETVKEHSRNVFRDIAKAEAAVHHVDMQKIHFHEIGATDSIVDIVAFFILWEQLEIKRVYSTPITEGSGTIHVAHGEMPVPVPAVMQLRKNYPLQIVQDFEVKTELVTPTGLAIFKEISPEFKQPDQLFFEQVGYGFGKRDTGKFNALRGSILTIEPSHQEVRKNEDGIIKIEANLDDQTPEQIGYATKLLLENGALDVFCTPIQMKKNRPGILLTVLTNNELFDQLTYLILKHTNTAGFRYQTMQRRIMQRSFNEFEFQKQKIRVKTYQYQDIKKVKLEFDDCQKIAAANGWSLPETLNHIKKILKRFKGV</sequence>
<evidence type="ECO:0000256" key="3">
    <source>
        <dbReference type="SAM" id="MobiDB-lite"/>
    </source>
</evidence>
<dbReference type="NCBIfam" id="TIGR00299">
    <property type="entry name" value="nickel pincer cofactor biosynthesis protein LarC"/>
    <property type="match status" value="1"/>
</dbReference>
<dbReference type="EMBL" id="JAWJAX010000012">
    <property type="protein sequence ID" value="MDV2911966.1"/>
    <property type="molecule type" value="Genomic_DNA"/>
</dbReference>
<dbReference type="RefSeq" id="WP_317052440.1">
    <property type="nucleotide sequence ID" value="NZ_CP140878.1"/>
</dbReference>
<keyword evidence="1 2" id="KW-0533">Nickel</keyword>
<gene>
    <name evidence="2 4" type="primary">larC</name>
    <name evidence="4" type="ORF">R0H03_08925</name>
</gene>
<dbReference type="EC" id="4.99.1.12" evidence="2"/>
<comment type="caution">
    <text evidence="4">The sequence shown here is derived from an EMBL/GenBank/DDBJ whole genome shotgun (WGS) entry which is preliminary data.</text>
</comment>
<protein>
    <recommendedName>
        <fullName evidence="2">Pyridinium-3,5-bisthiocarboxylic acid mononucleotide nickel insertion protein</fullName>
        <shortName evidence="2">P2TMN nickel insertion protein</shortName>
        <ecNumber evidence="2">4.99.1.12</ecNumber>
    </recommendedName>
    <alternativeName>
        <fullName evidence="2">Nickel-pincer cofactor biosynthesis protein LarC</fullName>
    </alternativeName>
</protein>
<dbReference type="GO" id="GO:0016151">
    <property type="term" value="F:nickel cation binding"/>
    <property type="evidence" value="ECO:0007669"/>
    <property type="project" value="UniProtKB-UniRule"/>
</dbReference>
<keyword evidence="2 4" id="KW-0456">Lyase</keyword>